<dbReference type="AlphaFoldDB" id="A0AAE3NR68"/>
<gene>
    <name evidence="1" type="ORF">P1J78_07565</name>
</gene>
<keyword evidence="2" id="KW-1185">Reference proteome</keyword>
<dbReference type="Proteomes" id="UP001220964">
    <property type="component" value="Unassembled WGS sequence"/>
</dbReference>
<organism evidence="1 2">
    <name type="scientific">Psychromarinibacter sediminicola</name>
    <dbReference type="NCBI Taxonomy" id="3033385"/>
    <lineage>
        <taxon>Bacteria</taxon>
        <taxon>Pseudomonadati</taxon>
        <taxon>Pseudomonadota</taxon>
        <taxon>Alphaproteobacteria</taxon>
        <taxon>Rhodobacterales</taxon>
        <taxon>Paracoccaceae</taxon>
        <taxon>Psychromarinibacter</taxon>
    </lineage>
</organism>
<reference evidence="1" key="1">
    <citation type="submission" date="2023-03" db="EMBL/GenBank/DDBJ databases">
        <title>Multiphase analysis and comparison of six strains from genera Psychromarinibacter, Lutimaribacter, and Maritimibacter, including a novel species: Psychromarinibacter sediminicola sp. nov.</title>
        <authorList>
            <person name="Wang Y.-H."/>
            <person name="Ye M.-Q."/>
            <person name="Du Z.-J."/>
        </authorList>
    </citation>
    <scope>NUCLEOTIDE SEQUENCE</scope>
    <source>
        <strain evidence="1">C21-152</strain>
    </source>
</reference>
<proteinExistence type="predicted"/>
<evidence type="ECO:0000313" key="2">
    <source>
        <dbReference type="Proteomes" id="UP001220964"/>
    </source>
</evidence>
<dbReference type="RefSeq" id="WP_275566726.1">
    <property type="nucleotide sequence ID" value="NZ_JARGYC010000015.1"/>
</dbReference>
<protein>
    <submittedName>
        <fullName evidence="1">Uncharacterized protein</fullName>
    </submittedName>
</protein>
<evidence type="ECO:0000313" key="1">
    <source>
        <dbReference type="EMBL" id="MDF0600582.1"/>
    </source>
</evidence>
<accession>A0AAE3NR68</accession>
<name>A0AAE3NR68_9RHOB</name>
<dbReference type="EMBL" id="JARGYC010000015">
    <property type="protein sequence ID" value="MDF0600582.1"/>
    <property type="molecule type" value="Genomic_DNA"/>
</dbReference>
<sequence>MLTRRLPPRFDVVAETGFPCVPRRRLAHQVRQDVWRALRHVRGFSPVVEVAADGSALRLRAGGRIDGAAADRAGLRARIHELLHEPARRARWQRHAERGQD</sequence>
<comment type="caution">
    <text evidence="1">The sequence shown here is derived from an EMBL/GenBank/DDBJ whole genome shotgun (WGS) entry which is preliminary data.</text>
</comment>